<evidence type="ECO:0000259" key="1">
    <source>
        <dbReference type="Pfam" id="PF13847"/>
    </source>
</evidence>
<dbReference type="PANTHER" id="PTHR43861">
    <property type="entry name" value="TRANS-ACONITATE 2-METHYLTRANSFERASE-RELATED"/>
    <property type="match status" value="1"/>
</dbReference>
<dbReference type="STRING" id="174720.A0A0N5BFZ6"/>
<organism evidence="2 3">
    <name type="scientific">Strongyloides papillosus</name>
    <name type="common">Intestinal threadworm</name>
    <dbReference type="NCBI Taxonomy" id="174720"/>
    <lineage>
        <taxon>Eukaryota</taxon>
        <taxon>Metazoa</taxon>
        <taxon>Ecdysozoa</taxon>
        <taxon>Nematoda</taxon>
        <taxon>Chromadorea</taxon>
        <taxon>Rhabditida</taxon>
        <taxon>Tylenchina</taxon>
        <taxon>Panagrolaimomorpha</taxon>
        <taxon>Strongyloidoidea</taxon>
        <taxon>Strongyloididae</taxon>
        <taxon>Strongyloides</taxon>
    </lineage>
</organism>
<dbReference type="SUPFAM" id="SSF53335">
    <property type="entry name" value="S-adenosyl-L-methionine-dependent methyltransferases"/>
    <property type="match status" value="1"/>
</dbReference>
<keyword evidence="2" id="KW-1185">Reference proteome</keyword>
<dbReference type="InterPro" id="IPR029063">
    <property type="entry name" value="SAM-dependent_MTases_sf"/>
</dbReference>
<sequence length="248" mass="28132">MSFPAKKYTNAKKEWAGESYIVTPSIFKILVESDLIKNKDVIDIGCGNGNHSNRLLTWGAKSVHGIDQSIDMINEANATYNKDNLTFENLSTFDMKYEEKYDVAVAFFVMEFNPTVDDLFMSLKNIQKCLKKGGKFVAIIPNGTLDYNPTTEEGQKFGASWEVDSSTKRYDGERLKVNFYDKNGEVVGNAPVTFFFKETYTRGALEGGFKKVEYENLIVSEEGTKIYGEEFFYSFTHPPKIIFFIGSN</sequence>
<dbReference type="PANTHER" id="PTHR43861:SF1">
    <property type="entry name" value="TRANS-ACONITATE 2-METHYLTRANSFERASE"/>
    <property type="match status" value="1"/>
</dbReference>
<dbReference type="Gene3D" id="3.40.50.150">
    <property type="entry name" value="Vaccinia Virus protein VP39"/>
    <property type="match status" value="1"/>
</dbReference>
<dbReference type="Pfam" id="PF13847">
    <property type="entry name" value="Methyltransf_31"/>
    <property type="match status" value="1"/>
</dbReference>
<dbReference type="InterPro" id="IPR025714">
    <property type="entry name" value="Methyltranfer_dom"/>
</dbReference>
<evidence type="ECO:0000313" key="2">
    <source>
        <dbReference type="Proteomes" id="UP000046392"/>
    </source>
</evidence>
<name>A0A0N5BFZ6_STREA</name>
<proteinExistence type="predicted"/>
<reference evidence="3" key="1">
    <citation type="submission" date="2017-02" db="UniProtKB">
        <authorList>
            <consortium name="WormBaseParasite"/>
        </authorList>
    </citation>
    <scope>IDENTIFICATION</scope>
</reference>
<dbReference type="AlphaFoldDB" id="A0A0N5BFZ6"/>
<evidence type="ECO:0000313" key="3">
    <source>
        <dbReference type="WBParaSite" id="SPAL_0000490400.1"/>
    </source>
</evidence>
<feature type="domain" description="Methyltransferase" evidence="1">
    <location>
        <begin position="37"/>
        <end position="142"/>
    </location>
</feature>
<dbReference type="CDD" id="cd02440">
    <property type="entry name" value="AdoMet_MTases"/>
    <property type="match status" value="1"/>
</dbReference>
<accession>A0A0N5BFZ6</accession>
<protein>
    <submittedName>
        <fullName evidence="3">Methyltranfer_dom domain-containing protein</fullName>
    </submittedName>
</protein>
<dbReference type="Proteomes" id="UP000046392">
    <property type="component" value="Unplaced"/>
</dbReference>
<dbReference type="WBParaSite" id="SPAL_0000490400.1">
    <property type="protein sequence ID" value="SPAL_0000490400.1"/>
    <property type="gene ID" value="SPAL_0000490400"/>
</dbReference>